<dbReference type="EMBL" id="KX397364">
    <property type="protein sequence ID" value="ANZ48120.1"/>
    <property type="molecule type" value="Genomic_DNA"/>
</dbReference>
<proteinExistence type="predicted"/>
<dbReference type="OrthoDB" id="30928at10239"/>
<dbReference type="KEGG" id="vg:29057057"/>
<reference evidence="1" key="1">
    <citation type="submission" date="2016-06" db="EMBL/GenBank/DDBJ databases">
        <authorList>
            <person name="Berg J.A."/>
            <person name="Hyde J.R."/>
            <person name="Breakwell D.P."/>
            <person name="Hope S."/>
            <person name="Grose J.H."/>
        </authorList>
    </citation>
    <scope>NUCLEOTIDE SEQUENCE [LARGE SCALE GENOMIC DNA]</scope>
</reference>
<accession>A0A1B2IA32</accession>
<sequence length="205" mass="23759">MSFVIDFSHHHSQTLLDLVNFCNQDTVYVPLSTDNILVENLAPPTREGRWSVKLTDKKKPDDYVVVQYTKINLDEFITIPAKHLGWFDLSKGKPSDLSVWSQPAMEAFEATCEDYGMVVAKAWENPSQCHVEYDRALDRYVLVYECESFVYGPRNRFVLPYNLGQDVVQTTLDGLNYDLAGFWGRKLQELVTIRRMDGFKYRVFP</sequence>
<dbReference type="RefSeq" id="YP_009290725.1">
    <property type="nucleotide sequence ID" value="NC_031107.2"/>
</dbReference>
<organism evidence="1 2">
    <name type="scientific">Erwinia phage vB_EamM_Asesino</name>
    <dbReference type="NCBI Taxonomy" id="1883370"/>
    <lineage>
        <taxon>Viruses</taxon>
        <taxon>Duplodnaviria</taxon>
        <taxon>Heunggongvirae</taxon>
        <taxon>Uroviricota</taxon>
        <taxon>Caudoviricetes</taxon>
        <taxon>Chimalliviridae</taxon>
        <taxon>Erskinevirus</taxon>
        <taxon>Erskinevirus asesino</taxon>
    </lineage>
</organism>
<keyword evidence="2" id="KW-1185">Reference proteome</keyword>
<protein>
    <submittedName>
        <fullName evidence="1">Uncharacterized protein</fullName>
    </submittedName>
</protein>
<dbReference type="Proteomes" id="UP000202181">
    <property type="component" value="Segment"/>
</dbReference>
<dbReference type="GeneID" id="29057057"/>
<evidence type="ECO:0000313" key="2">
    <source>
        <dbReference type="Proteomes" id="UP000202181"/>
    </source>
</evidence>
<name>A0A1B2IA32_9CAUD</name>
<evidence type="ECO:0000313" key="1">
    <source>
        <dbReference type="EMBL" id="ANZ48120.1"/>
    </source>
</evidence>
<gene>
    <name evidence="1" type="ORF">ASESINO_107</name>
</gene>